<keyword evidence="11 12" id="KW-0472">Membrane</keyword>
<dbReference type="InterPro" id="IPR004358">
    <property type="entry name" value="Sig_transdc_His_kin-like_C"/>
</dbReference>
<evidence type="ECO:0000256" key="11">
    <source>
        <dbReference type="ARBA" id="ARBA00023136"/>
    </source>
</evidence>
<dbReference type="SMART" id="SM00091">
    <property type="entry name" value="PAS"/>
    <property type="match status" value="1"/>
</dbReference>
<dbReference type="PRINTS" id="PR00344">
    <property type="entry name" value="BCTRLSENSOR"/>
</dbReference>
<feature type="transmembrane region" description="Helical" evidence="12">
    <location>
        <begin position="9"/>
        <end position="31"/>
    </location>
</feature>
<dbReference type="PROSITE" id="PS50885">
    <property type="entry name" value="HAMP"/>
    <property type="match status" value="1"/>
</dbReference>
<dbReference type="SMART" id="SM00387">
    <property type="entry name" value="HATPase_c"/>
    <property type="match status" value="1"/>
</dbReference>
<sequence>MGKTNVRSFVAYTIIITCIFLLMSVLLLPLVEGSDRVVVILILVGSYFVFCVILYQLFINYIKPVKSATKVMDELVKGNYQVRAYEDYNRDVGTLANSINQLARNLQDLNRLEKLQGRQLRTVIDNMESAVMLIDEQGYVNLVNRKFIELFGRTESAYNRKLYYDVMEQEKVYLAVQEAFLYEQKIKDAIMLEAIEEKRYIEFVGAPIFNEVKDLRGVVLVFHDITDLKKVEQMRKDFVANVSHELKTPITSIKGFAETILDEEMEDPSIQKKFIQIIYNESARLQALVHDLLELSKLEKEELQLKIKKIPITELVEGITELAESQAVKKSITFSTNIEEGITLFGDSERLKQVIANLLYNAINYTPNEGKVILTVKQQDGRVEISVADNGIGIPKEQCSRIFERFYRVDPARSRNTGGTGLGLAIVKHIVEAHDGSIQVESELNKGSTFTVLLPTSIT</sequence>
<comment type="subcellular location">
    <subcellularLocation>
        <location evidence="2">Cell membrane</location>
        <topology evidence="2">Multi-pass membrane protein</topology>
    </subcellularLocation>
</comment>
<keyword evidence="12" id="KW-1133">Transmembrane helix</keyword>
<dbReference type="EC" id="2.7.13.3" evidence="3"/>
<dbReference type="InterPro" id="IPR003660">
    <property type="entry name" value="HAMP_dom"/>
</dbReference>
<keyword evidence="6" id="KW-0808">Transferase</keyword>
<evidence type="ECO:0000256" key="7">
    <source>
        <dbReference type="ARBA" id="ARBA00022741"/>
    </source>
</evidence>
<dbReference type="SUPFAM" id="SSF55785">
    <property type="entry name" value="PYP-like sensor domain (PAS domain)"/>
    <property type="match status" value="1"/>
</dbReference>
<dbReference type="SMART" id="SM00304">
    <property type="entry name" value="HAMP"/>
    <property type="match status" value="1"/>
</dbReference>
<evidence type="ECO:0000259" key="13">
    <source>
        <dbReference type="PROSITE" id="PS50109"/>
    </source>
</evidence>
<evidence type="ECO:0000256" key="9">
    <source>
        <dbReference type="ARBA" id="ARBA00022840"/>
    </source>
</evidence>
<dbReference type="InterPro" id="IPR036890">
    <property type="entry name" value="HATPase_C_sf"/>
</dbReference>
<comment type="catalytic activity">
    <reaction evidence="1">
        <text>ATP + protein L-histidine = ADP + protein N-phospho-L-histidine.</text>
        <dbReference type="EC" id="2.7.13.3"/>
    </reaction>
</comment>
<evidence type="ECO:0000256" key="6">
    <source>
        <dbReference type="ARBA" id="ARBA00022679"/>
    </source>
</evidence>
<dbReference type="EMBL" id="JAPRAT010000037">
    <property type="protein sequence ID" value="MCZ0704444.1"/>
    <property type="molecule type" value="Genomic_DNA"/>
</dbReference>
<evidence type="ECO:0000256" key="3">
    <source>
        <dbReference type="ARBA" id="ARBA00012438"/>
    </source>
</evidence>
<protein>
    <recommendedName>
        <fullName evidence="3">histidine kinase</fullName>
        <ecNumber evidence="3">2.7.13.3</ecNumber>
    </recommendedName>
</protein>
<dbReference type="InterPro" id="IPR003594">
    <property type="entry name" value="HATPase_dom"/>
</dbReference>
<dbReference type="InterPro" id="IPR005467">
    <property type="entry name" value="His_kinase_dom"/>
</dbReference>
<feature type="domain" description="HAMP" evidence="15">
    <location>
        <begin position="59"/>
        <end position="111"/>
    </location>
</feature>
<evidence type="ECO:0000256" key="1">
    <source>
        <dbReference type="ARBA" id="ARBA00000085"/>
    </source>
</evidence>
<dbReference type="CDD" id="cd00130">
    <property type="entry name" value="PAS"/>
    <property type="match status" value="1"/>
</dbReference>
<dbReference type="Gene3D" id="3.30.565.10">
    <property type="entry name" value="Histidine kinase-like ATPase, C-terminal domain"/>
    <property type="match status" value="1"/>
</dbReference>
<evidence type="ECO:0000256" key="8">
    <source>
        <dbReference type="ARBA" id="ARBA00022777"/>
    </source>
</evidence>
<dbReference type="FunFam" id="3.30.565.10:FF:000023">
    <property type="entry name" value="PAS domain-containing sensor histidine kinase"/>
    <property type="match status" value="1"/>
</dbReference>
<dbReference type="SMART" id="SM00388">
    <property type="entry name" value="HisKA"/>
    <property type="match status" value="1"/>
</dbReference>
<dbReference type="AlphaFoldDB" id="A0A9J6RGB0"/>
<dbReference type="InterPro" id="IPR050351">
    <property type="entry name" value="BphY/WalK/GraS-like"/>
</dbReference>
<dbReference type="Pfam" id="PF00672">
    <property type="entry name" value="HAMP"/>
    <property type="match status" value="1"/>
</dbReference>
<keyword evidence="4" id="KW-1003">Cell membrane</keyword>
<dbReference type="GO" id="GO:0006355">
    <property type="term" value="P:regulation of DNA-templated transcription"/>
    <property type="evidence" value="ECO:0007669"/>
    <property type="project" value="InterPro"/>
</dbReference>
<dbReference type="RefSeq" id="WP_268781217.1">
    <property type="nucleotide sequence ID" value="NZ_JAPRAT010000037.1"/>
</dbReference>
<evidence type="ECO:0000259" key="14">
    <source>
        <dbReference type="PROSITE" id="PS50112"/>
    </source>
</evidence>
<evidence type="ECO:0000313" key="17">
    <source>
        <dbReference type="Proteomes" id="UP001084197"/>
    </source>
</evidence>
<dbReference type="Gene3D" id="6.10.340.10">
    <property type="match status" value="1"/>
</dbReference>
<dbReference type="Gene3D" id="3.30.450.20">
    <property type="entry name" value="PAS domain"/>
    <property type="match status" value="1"/>
</dbReference>
<comment type="caution">
    <text evidence="16">The sequence shown here is derived from an EMBL/GenBank/DDBJ whole genome shotgun (WGS) entry which is preliminary data.</text>
</comment>
<dbReference type="GO" id="GO:0005524">
    <property type="term" value="F:ATP binding"/>
    <property type="evidence" value="ECO:0007669"/>
    <property type="project" value="UniProtKB-KW"/>
</dbReference>
<evidence type="ECO:0000256" key="10">
    <source>
        <dbReference type="ARBA" id="ARBA00023012"/>
    </source>
</evidence>
<dbReference type="PANTHER" id="PTHR45453">
    <property type="entry name" value="PHOSPHATE REGULON SENSOR PROTEIN PHOR"/>
    <property type="match status" value="1"/>
</dbReference>
<evidence type="ECO:0000256" key="4">
    <source>
        <dbReference type="ARBA" id="ARBA00022475"/>
    </source>
</evidence>
<feature type="transmembrane region" description="Helical" evidence="12">
    <location>
        <begin position="37"/>
        <end position="62"/>
    </location>
</feature>
<dbReference type="InterPro" id="IPR036097">
    <property type="entry name" value="HisK_dim/P_sf"/>
</dbReference>
<dbReference type="CDD" id="cd00082">
    <property type="entry name" value="HisKA"/>
    <property type="match status" value="1"/>
</dbReference>
<dbReference type="InterPro" id="IPR013767">
    <property type="entry name" value="PAS_fold"/>
</dbReference>
<evidence type="ECO:0000313" key="16">
    <source>
        <dbReference type="EMBL" id="MCZ0704444.1"/>
    </source>
</evidence>
<dbReference type="Pfam" id="PF00512">
    <property type="entry name" value="HisKA"/>
    <property type="match status" value="1"/>
</dbReference>
<dbReference type="Pfam" id="PF00989">
    <property type="entry name" value="PAS"/>
    <property type="match status" value="1"/>
</dbReference>
<dbReference type="PROSITE" id="PS50109">
    <property type="entry name" value="HIS_KIN"/>
    <property type="match status" value="1"/>
</dbReference>
<name>A0A9J6RGB0_9BACI</name>
<dbReference type="SUPFAM" id="SSF158472">
    <property type="entry name" value="HAMP domain-like"/>
    <property type="match status" value="1"/>
</dbReference>
<evidence type="ECO:0000256" key="5">
    <source>
        <dbReference type="ARBA" id="ARBA00022553"/>
    </source>
</evidence>
<evidence type="ECO:0000256" key="12">
    <source>
        <dbReference type="SAM" id="Phobius"/>
    </source>
</evidence>
<dbReference type="GO" id="GO:0004721">
    <property type="term" value="F:phosphoprotein phosphatase activity"/>
    <property type="evidence" value="ECO:0007669"/>
    <property type="project" value="TreeGrafter"/>
</dbReference>
<dbReference type="GO" id="GO:0016036">
    <property type="term" value="P:cellular response to phosphate starvation"/>
    <property type="evidence" value="ECO:0007669"/>
    <property type="project" value="TreeGrafter"/>
</dbReference>
<evidence type="ECO:0000256" key="2">
    <source>
        <dbReference type="ARBA" id="ARBA00004651"/>
    </source>
</evidence>
<dbReference type="FunFam" id="1.10.287.130:FF:000008">
    <property type="entry name" value="Two-component sensor histidine kinase"/>
    <property type="match status" value="1"/>
</dbReference>
<dbReference type="CDD" id="cd06225">
    <property type="entry name" value="HAMP"/>
    <property type="match status" value="1"/>
</dbReference>
<evidence type="ECO:0000259" key="15">
    <source>
        <dbReference type="PROSITE" id="PS50885"/>
    </source>
</evidence>
<dbReference type="PROSITE" id="PS50112">
    <property type="entry name" value="PAS"/>
    <property type="match status" value="1"/>
</dbReference>
<proteinExistence type="predicted"/>
<dbReference type="Gene3D" id="1.10.287.130">
    <property type="match status" value="1"/>
</dbReference>
<dbReference type="Pfam" id="PF02518">
    <property type="entry name" value="HATPase_c"/>
    <property type="match status" value="1"/>
</dbReference>
<dbReference type="SUPFAM" id="SSF47384">
    <property type="entry name" value="Homodimeric domain of signal transducing histidine kinase"/>
    <property type="match status" value="1"/>
</dbReference>
<keyword evidence="7" id="KW-0547">Nucleotide-binding</keyword>
<dbReference type="Proteomes" id="UP001084197">
    <property type="component" value="Unassembled WGS sequence"/>
</dbReference>
<feature type="domain" description="PAS" evidence="14">
    <location>
        <begin position="116"/>
        <end position="156"/>
    </location>
</feature>
<dbReference type="CDD" id="cd00075">
    <property type="entry name" value="HATPase"/>
    <property type="match status" value="1"/>
</dbReference>
<dbReference type="GO" id="GO:0005886">
    <property type="term" value="C:plasma membrane"/>
    <property type="evidence" value="ECO:0007669"/>
    <property type="project" value="UniProtKB-SubCell"/>
</dbReference>
<keyword evidence="8" id="KW-0418">Kinase</keyword>
<dbReference type="InterPro" id="IPR035965">
    <property type="entry name" value="PAS-like_dom_sf"/>
</dbReference>
<dbReference type="InterPro" id="IPR003661">
    <property type="entry name" value="HisK_dim/P_dom"/>
</dbReference>
<keyword evidence="5" id="KW-0597">Phosphoprotein</keyword>
<dbReference type="PANTHER" id="PTHR45453:SF1">
    <property type="entry name" value="PHOSPHATE REGULON SENSOR PROTEIN PHOR"/>
    <property type="match status" value="1"/>
</dbReference>
<dbReference type="NCBIfam" id="TIGR00229">
    <property type="entry name" value="sensory_box"/>
    <property type="match status" value="1"/>
</dbReference>
<organism evidence="16 17">
    <name type="scientific">Natronobacillus azotifigens</name>
    <dbReference type="NCBI Taxonomy" id="472978"/>
    <lineage>
        <taxon>Bacteria</taxon>
        <taxon>Bacillati</taxon>
        <taxon>Bacillota</taxon>
        <taxon>Bacilli</taxon>
        <taxon>Bacillales</taxon>
        <taxon>Bacillaceae</taxon>
        <taxon>Natronobacillus</taxon>
    </lineage>
</organism>
<dbReference type="NCBIfam" id="NF046044">
    <property type="entry name" value="PnpS"/>
    <property type="match status" value="1"/>
</dbReference>
<dbReference type="GO" id="GO:0000155">
    <property type="term" value="F:phosphorelay sensor kinase activity"/>
    <property type="evidence" value="ECO:0007669"/>
    <property type="project" value="InterPro"/>
</dbReference>
<keyword evidence="12" id="KW-0812">Transmembrane</keyword>
<keyword evidence="9 16" id="KW-0067">ATP-binding</keyword>
<accession>A0A9J6RGB0</accession>
<keyword evidence="10" id="KW-0902">Two-component regulatory system</keyword>
<dbReference type="SUPFAM" id="SSF55874">
    <property type="entry name" value="ATPase domain of HSP90 chaperone/DNA topoisomerase II/histidine kinase"/>
    <property type="match status" value="1"/>
</dbReference>
<feature type="domain" description="Histidine kinase" evidence="13">
    <location>
        <begin position="241"/>
        <end position="458"/>
    </location>
</feature>
<keyword evidence="17" id="KW-1185">Reference proteome</keyword>
<dbReference type="InterPro" id="IPR000014">
    <property type="entry name" value="PAS"/>
</dbReference>
<gene>
    <name evidence="16" type="ORF">OWO01_14635</name>
</gene>
<reference evidence="16" key="1">
    <citation type="submission" date="2022-11" db="EMBL/GenBank/DDBJ databases">
        <title>WGS of Natronobacillus azotifigens 24KS-1, an anaerobic diazotrophic haloalkaliphile from soda-rich habitats.</title>
        <authorList>
            <person name="Sorokin D.Y."/>
            <person name="Merkel A.Y."/>
        </authorList>
    </citation>
    <scope>NUCLEOTIDE SEQUENCE</scope>
    <source>
        <strain evidence="16">24KS-1</strain>
    </source>
</reference>